<name>A0A6P1W4P5_9BACT</name>
<keyword evidence="1" id="KW-1133">Transmembrane helix</keyword>
<evidence type="ECO:0000256" key="1">
    <source>
        <dbReference type="SAM" id="Phobius"/>
    </source>
</evidence>
<gene>
    <name evidence="2" type="ORF">GJR95_28445</name>
</gene>
<evidence type="ECO:0000313" key="2">
    <source>
        <dbReference type="EMBL" id="QHV98696.1"/>
    </source>
</evidence>
<dbReference type="Proteomes" id="UP000464577">
    <property type="component" value="Chromosome"/>
</dbReference>
<evidence type="ECO:0000313" key="3">
    <source>
        <dbReference type="Proteomes" id="UP000464577"/>
    </source>
</evidence>
<keyword evidence="1" id="KW-0472">Membrane</keyword>
<evidence type="ECO:0008006" key="4">
    <source>
        <dbReference type="Google" id="ProtNLM"/>
    </source>
</evidence>
<dbReference type="EMBL" id="CP045997">
    <property type="protein sequence ID" value="QHV98696.1"/>
    <property type="molecule type" value="Genomic_DNA"/>
</dbReference>
<protein>
    <recommendedName>
        <fullName evidence="4">DUF2892 domain-containing protein</fullName>
    </recommendedName>
</protein>
<organism evidence="2 3">
    <name type="scientific">Spirosoma endbachense</name>
    <dbReference type="NCBI Taxonomy" id="2666025"/>
    <lineage>
        <taxon>Bacteria</taxon>
        <taxon>Pseudomonadati</taxon>
        <taxon>Bacteroidota</taxon>
        <taxon>Cytophagia</taxon>
        <taxon>Cytophagales</taxon>
        <taxon>Cytophagaceae</taxon>
        <taxon>Spirosoma</taxon>
    </lineage>
</organism>
<feature type="transmembrane region" description="Helical" evidence="1">
    <location>
        <begin position="26"/>
        <end position="47"/>
    </location>
</feature>
<sequence>MIHTVIWITYVTIIFYVLYCGRADDITVYTGIAVGLVIGEGLILLLFRGSCPLTLMARQYSKRRAIYQSF</sequence>
<keyword evidence="3" id="KW-1185">Reference proteome</keyword>
<dbReference type="AlphaFoldDB" id="A0A6P1W4P5"/>
<keyword evidence="1" id="KW-0812">Transmembrane</keyword>
<accession>A0A6P1W4P5</accession>
<proteinExistence type="predicted"/>
<dbReference type="KEGG" id="senf:GJR95_28445"/>
<reference evidence="2 3" key="1">
    <citation type="submission" date="2019-11" db="EMBL/GenBank/DDBJ databases">
        <title>Spirosoma endbachense sp. nov., isolated from a natural salt meadow.</title>
        <authorList>
            <person name="Rojas J."/>
            <person name="Ambika Manirajan B."/>
            <person name="Ratering S."/>
            <person name="Suarez C."/>
            <person name="Geissler-Plaum R."/>
            <person name="Schnell S."/>
        </authorList>
    </citation>
    <scope>NUCLEOTIDE SEQUENCE [LARGE SCALE GENOMIC DNA]</scope>
    <source>
        <strain evidence="2 3">I-24</strain>
    </source>
</reference>